<name>C8PKA2_9BACT</name>
<dbReference type="EMBL" id="ACYG01000028">
    <property type="protein sequence ID" value="EEV16796.1"/>
    <property type="molecule type" value="Genomic_DNA"/>
</dbReference>
<accession>C8PKA2</accession>
<dbReference type="AlphaFoldDB" id="C8PKA2"/>
<gene>
    <name evidence="1" type="ORF">CAMGR0001_1812</name>
</gene>
<evidence type="ECO:0000313" key="1">
    <source>
        <dbReference type="EMBL" id="EEV16796.1"/>
    </source>
</evidence>
<sequence length="180" mass="19409">MIILGHALVPYEPLYLIKNGDEVFKYDNLLFKFNDRLIAAAQKAQKKFSVITNDINEILLANGAGARFIVVDKKSAAVAQKLANDYLFDAKIAMFIGSARALKALAELGIDAAIFKDAIANAPKSLLASIGDSVGSKFHFGLPKKDEIFGGAQKLADKISALDKKLSAPAAGKNDDIWKK</sequence>
<dbReference type="Proteomes" id="UP000005709">
    <property type="component" value="Unassembled WGS sequence"/>
</dbReference>
<reference evidence="1 2" key="1">
    <citation type="submission" date="2009-07" db="EMBL/GenBank/DDBJ databases">
        <authorList>
            <person name="Madupu R."/>
            <person name="Sebastian Y."/>
            <person name="Durkin A.S."/>
            <person name="Torralba M."/>
            <person name="Methe B."/>
            <person name="Sutton G.G."/>
            <person name="Strausberg R.L."/>
            <person name="Nelson K.E."/>
        </authorList>
    </citation>
    <scope>NUCLEOTIDE SEQUENCE [LARGE SCALE GENOMIC DNA]</scope>
    <source>
        <strain evidence="1 2">RM3268</strain>
    </source>
</reference>
<organism evidence="1 2">
    <name type="scientific">Campylobacter gracilis RM3268</name>
    <dbReference type="NCBI Taxonomy" id="553220"/>
    <lineage>
        <taxon>Bacteria</taxon>
        <taxon>Pseudomonadati</taxon>
        <taxon>Campylobacterota</taxon>
        <taxon>Epsilonproteobacteria</taxon>
        <taxon>Campylobacterales</taxon>
        <taxon>Campylobacteraceae</taxon>
        <taxon>Campylobacter</taxon>
    </lineage>
</organism>
<dbReference type="eggNOG" id="ENOG5031ASX">
    <property type="taxonomic scope" value="Bacteria"/>
</dbReference>
<proteinExistence type="predicted"/>
<evidence type="ECO:0000313" key="2">
    <source>
        <dbReference type="Proteomes" id="UP000005709"/>
    </source>
</evidence>
<keyword evidence="2" id="KW-1185">Reference proteome</keyword>
<protein>
    <submittedName>
        <fullName evidence="1">Uncharacterized protein</fullName>
    </submittedName>
</protein>
<dbReference type="STRING" id="824.CGRAC_1626"/>
<dbReference type="RefSeq" id="WP_005872664.1">
    <property type="nucleotide sequence ID" value="NZ_ACYG01000028.1"/>
</dbReference>
<dbReference type="OrthoDB" id="5339711at2"/>
<comment type="caution">
    <text evidence="1">The sequence shown here is derived from an EMBL/GenBank/DDBJ whole genome shotgun (WGS) entry which is preliminary data.</text>
</comment>